<name>A0A3E2HA58_SCYLI</name>
<dbReference type="AlphaFoldDB" id="A0A3E2HA58"/>
<proteinExistence type="predicted"/>
<sequence>MTKLVSVTRSTEFTHSTLGYVKKEHQKVLYYLFKSYETGVDQSKDILHTLSAGAAMIGLAAAANGANVVVEWVKNDHAGVIVPDDRPARYEREPPRVIRLWLSQPPSTILKTLPTLAANDRALPQIPVFGGMMEISSHVSRTFSCSHSTEVGLALWKEAVAMGQQANWRSTKGFDNLGFDQKLSFALTD</sequence>
<organism evidence="1 2">
    <name type="scientific">Scytalidium lignicola</name>
    <name type="common">Hyphomycete</name>
    <dbReference type="NCBI Taxonomy" id="5539"/>
    <lineage>
        <taxon>Eukaryota</taxon>
        <taxon>Fungi</taxon>
        <taxon>Dikarya</taxon>
        <taxon>Ascomycota</taxon>
        <taxon>Pezizomycotina</taxon>
        <taxon>Leotiomycetes</taxon>
        <taxon>Leotiomycetes incertae sedis</taxon>
        <taxon>Scytalidium</taxon>
    </lineage>
</organism>
<evidence type="ECO:0000313" key="2">
    <source>
        <dbReference type="Proteomes" id="UP000258309"/>
    </source>
</evidence>
<evidence type="ECO:0000313" key="1">
    <source>
        <dbReference type="EMBL" id="RFU30278.1"/>
    </source>
</evidence>
<keyword evidence="2" id="KW-1185">Reference proteome</keyword>
<feature type="non-terminal residue" evidence="1">
    <location>
        <position position="1"/>
    </location>
</feature>
<feature type="non-terminal residue" evidence="1">
    <location>
        <position position="189"/>
    </location>
</feature>
<dbReference type="Proteomes" id="UP000258309">
    <property type="component" value="Unassembled WGS sequence"/>
</dbReference>
<protein>
    <submittedName>
        <fullName evidence="1">Uncharacterized protein</fullName>
    </submittedName>
</protein>
<dbReference type="OrthoDB" id="5415587at2759"/>
<comment type="caution">
    <text evidence="1">The sequence shown here is derived from an EMBL/GenBank/DDBJ whole genome shotgun (WGS) entry which is preliminary data.</text>
</comment>
<gene>
    <name evidence="1" type="ORF">B7463_g6055</name>
</gene>
<reference evidence="1 2" key="1">
    <citation type="submission" date="2018-05" db="EMBL/GenBank/DDBJ databases">
        <title>Draft genome sequence of Scytalidium lignicola DSM 105466, a ubiquitous saprotrophic fungus.</title>
        <authorList>
            <person name="Buettner E."/>
            <person name="Gebauer A.M."/>
            <person name="Hofrichter M."/>
            <person name="Liers C."/>
            <person name="Kellner H."/>
        </authorList>
    </citation>
    <scope>NUCLEOTIDE SEQUENCE [LARGE SCALE GENOMIC DNA]</scope>
    <source>
        <strain evidence="1 2">DSM 105466</strain>
    </source>
</reference>
<dbReference type="EMBL" id="NCSJ02000104">
    <property type="protein sequence ID" value="RFU30278.1"/>
    <property type="molecule type" value="Genomic_DNA"/>
</dbReference>
<accession>A0A3E2HA58</accession>